<gene>
    <name evidence="1" type="ORF">ElyMa_005605900</name>
</gene>
<dbReference type="Gene3D" id="3.40.570.10">
    <property type="entry name" value="Extracellular Endonuclease, subunit A"/>
    <property type="match status" value="1"/>
</dbReference>
<evidence type="ECO:0000313" key="2">
    <source>
        <dbReference type="Proteomes" id="UP000762676"/>
    </source>
</evidence>
<sequence>MWRYQKKPKKGMLTLHDLDRCQEDQGCNIGLRQVVPGNYLNAFPEDDRYTPTHLVWPEFMPSDPSYRLATFTLTNMAPLLKSLYKEWRAAVLKVRQFALEQCHIPYSLDLNANQPGQQSTHRSHKSALYIASGVLPNIDPVVTTGHDVHVPFLFWMSGCCVQQNAQATDPLENSNSSNNTQNVNLDEAWDNDVTPLGAKTNVSAFAVYISNAAGSGVIAAPVLQLETLLQGVYKTDLDLDNVILFPGHDSVCSELKNDVSPWFQ</sequence>
<keyword evidence="1" id="KW-0378">Hydrolase</keyword>
<dbReference type="InterPro" id="IPR044925">
    <property type="entry name" value="His-Me_finger_sf"/>
</dbReference>
<accession>A0AAV4F536</accession>
<keyword evidence="1" id="KW-0255">Endonuclease</keyword>
<dbReference type="InterPro" id="IPR044929">
    <property type="entry name" value="DNA/RNA_non-sp_Endonuclease_sf"/>
</dbReference>
<dbReference type="PANTHER" id="PTHR21472">
    <property type="entry name" value="ENDONUCLEASE DOMAIN-CONTAINING 1 PROTEIN ENDOD1"/>
    <property type="match status" value="1"/>
</dbReference>
<dbReference type="InterPro" id="IPR039015">
    <property type="entry name" value="ENDOD1"/>
</dbReference>
<reference evidence="1 2" key="1">
    <citation type="journal article" date="2021" name="Elife">
        <title>Chloroplast acquisition without the gene transfer in kleptoplastic sea slugs, Plakobranchus ocellatus.</title>
        <authorList>
            <person name="Maeda T."/>
            <person name="Takahashi S."/>
            <person name="Yoshida T."/>
            <person name="Shimamura S."/>
            <person name="Takaki Y."/>
            <person name="Nagai Y."/>
            <person name="Toyoda A."/>
            <person name="Suzuki Y."/>
            <person name="Arimoto A."/>
            <person name="Ishii H."/>
            <person name="Satoh N."/>
            <person name="Nishiyama T."/>
            <person name="Hasebe M."/>
            <person name="Maruyama T."/>
            <person name="Minagawa J."/>
            <person name="Obokata J."/>
            <person name="Shigenobu S."/>
        </authorList>
    </citation>
    <scope>NUCLEOTIDE SEQUENCE [LARGE SCALE GENOMIC DNA]</scope>
</reference>
<dbReference type="SUPFAM" id="SSF54060">
    <property type="entry name" value="His-Me finger endonucleases"/>
    <property type="match status" value="1"/>
</dbReference>
<dbReference type="PANTHER" id="PTHR21472:SF28">
    <property type="entry name" value="EXTRACELLULAR ENDONUCLEASE SUBUNIT A DOMAIN-CONTAINING PROTEIN"/>
    <property type="match status" value="1"/>
</dbReference>
<protein>
    <submittedName>
        <fullName evidence="1">Endonuclease domain-containing 1 protein</fullName>
    </submittedName>
</protein>
<dbReference type="AlphaFoldDB" id="A0AAV4F536"/>
<proteinExistence type="predicted"/>
<keyword evidence="1" id="KW-0540">Nuclease</keyword>
<dbReference type="Proteomes" id="UP000762676">
    <property type="component" value="Unassembled WGS sequence"/>
</dbReference>
<name>A0AAV4F536_9GAST</name>
<dbReference type="EMBL" id="BMAT01011190">
    <property type="protein sequence ID" value="GFR68322.1"/>
    <property type="molecule type" value="Genomic_DNA"/>
</dbReference>
<keyword evidence="2" id="KW-1185">Reference proteome</keyword>
<evidence type="ECO:0000313" key="1">
    <source>
        <dbReference type="EMBL" id="GFR68322.1"/>
    </source>
</evidence>
<dbReference type="GO" id="GO:0004519">
    <property type="term" value="F:endonuclease activity"/>
    <property type="evidence" value="ECO:0007669"/>
    <property type="project" value="UniProtKB-KW"/>
</dbReference>
<organism evidence="1 2">
    <name type="scientific">Elysia marginata</name>
    <dbReference type="NCBI Taxonomy" id="1093978"/>
    <lineage>
        <taxon>Eukaryota</taxon>
        <taxon>Metazoa</taxon>
        <taxon>Spiralia</taxon>
        <taxon>Lophotrochozoa</taxon>
        <taxon>Mollusca</taxon>
        <taxon>Gastropoda</taxon>
        <taxon>Heterobranchia</taxon>
        <taxon>Euthyneura</taxon>
        <taxon>Panpulmonata</taxon>
        <taxon>Sacoglossa</taxon>
        <taxon>Placobranchoidea</taxon>
        <taxon>Plakobranchidae</taxon>
        <taxon>Elysia</taxon>
    </lineage>
</organism>
<comment type="caution">
    <text evidence="1">The sequence shown here is derived from an EMBL/GenBank/DDBJ whole genome shotgun (WGS) entry which is preliminary data.</text>
</comment>